<accession>A0A6N2ZMY5</accession>
<dbReference type="Pfam" id="PF14305">
    <property type="entry name" value="ATPgrasp_TupA"/>
    <property type="match status" value="1"/>
</dbReference>
<protein>
    <submittedName>
        <fullName evidence="1">Uncharacterized protein</fullName>
    </submittedName>
</protein>
<name>A0A6N2ZMY5_9CLOT</name>
<dbReference type="EMBL" id="CACRTO010000006">
    <property type="protein sequence ID" value="VYT80063.1"/>
    <property type="molecule type" value="Genomic_DNA"/>
</dbReference>
<proteinExistence type="predicted"/>
<dbReference type="AlphaFoldDB" id="A0A6N2ZMY5"/>
<sequence>MKRTIRKIFTYMPDRLVMQIDNLRTYGRFLNLNNPKFYGEKIQWIKAYGNLDRFTNLVDKYLVRDFIKKKIGEEYLPKIISVYDDVNEINYEILPNKFVLKMNDGSDKNIVCRDKSLLDIDDTNNNLRKLFNEDYYKYTKEPQYKNIKKKIICEEFLEDKNGGLVEYGLHCFSGKAQLIEVHTGRYKDYREDFYEPNWTRLLVGGKAKSSFKKFKKPVFLDKMIRLSEELAKDFVYVRVDFNAVDEKLYFSELTFTPSNGTDKFKPLEEDLRLAKLIDLKKYNK</sequence>
<reference evidence="1" key="1">
    <citation type="submission" date="2019-11" db="EMBL/GenBank/DDBJ databases">
        <authorList>
            <person name="Feng L."/>
        </authorList>
    </citation>
    <scope>NUCLEOTIDE SEQUENCE</scope>
    <source>
        <strain evidence="1">CTertiumLFYP3</strain>
    </source>
</reference>
<gene>
    <name evidence="1" type="ORF">CTLFYP3_00712</name>
</gene>
<evidence type="ECO:0000313" key="1">
    <source>
        <dbReference type="EMBL" id="VYT80063.1"/>
    </source>
</evidence>
<dbReference type="RefSeq" id="WP_156625084.1">
    <property type="nucleotide sequence ID" value="NZ_CACRTO010000006.1"/>
</dbReference>
<organism evidence="1">
    <name type="scientific">Clostridium tertium</name>
    <dbReference type="NCBI Taxonomy" id="1559"/>
    <lineage>
        <taxon>Bacteria</taxon>
        <taxon>Bacillati</taxon>
        <taxon>Bacillota</taxon>
        <taxon>Clostridia</taxon>
        <taxon>Eubacteriales</taxon>
        <taxon>Clostridiaceae</taxon>
        <taxon>Clostridium</taxon>
    </lineage>
</organism>
<dbReference type="InterPro" id="IPR029465">
    <property type="entry name" value="ATPgrasp_TupA"/>
</dbReference>